<keyword evidence="3" id="KW-0255">Endonuclease</keyword>
<keyword evidence="4" id="KW-1185">Reference proteome</keyword>
<dbReference type="PANTHER" id="PTHR11803">
    <property type="entry name" value="2-IMINOBUTANOATE/2-IMINOPROPANOATE DEAMINASE RIDA"/>
    <property type="match status" value="1"/>
</dbReference>
<evidence type="ECO:0000313" key="4">
    <source>
        <dbReference type="Proteomes" id="UP000282837"/>
    </source>
</evidence>
<evidence type="ECO:0000313" key="3">
    <source>
        <dbReference type="EMBL" id="RVU07856.1"/>
    </source>
</evidence>
<evidence type="ECO:0000256" key="1">
    <source>
        <dbReference type="ARBA" id="ARBA00010552"/>
    </source>
</evidence>
<dbReference type="GO" id="GO:0019239">
    <property type="term" value="F:deaminase activity"/>
    <property type="evidence" value="ECO:0007669"/>
    <property type="project" value="TreeGrafter"/>
</dbReference>
<name>A0A3S2VAK7_9SPHN</name>
<dbReference type="InterPro" id="IPR035959">
    <property type="entry name" value="RutC-like_sf"/>
</dbReference>
<dbReference type="InterPro" id="IPR006175">
    <property type="entry name" value="YjgF/YER057c/UK114"/>
</dbReference>
<dbReference type="Proteomes" id="UP000282837">
    <property type="component" value="Unassembled WGS sequence"/>
</dbReference>
<dbReference type="GO" id="GO:0004519">
    <property type="term" value="F:endonuclease activity"/>
    <property type="evidence" value="ECO:0007669"/>
    <property type="project" value="UniProtKB-KW"/>
</dbReference>
<dbReference type="Gene3D" id="3.30.1330.40">
    <property type="entry name" value="RutC-like"/>
    <property type="match status" value="1"/>
</dbReference>
<gene>
    <name evidence="3" type="ORF">EOE18_01915</name>
</gene>
<keyword evidence="3" id="KW-0378">Hydrolase</keyword>
<organism evidence="3 4">
    <name type="scientific">Novosphingobium umbonatum</name>
    <dbReference type="NCBI Taxonomy" id="1908524"/>
    <lineage>
        <taxon>Bacteria</taxon>
        <taxon>Pseudomonadati</taxon>
        <taxon>Pseudomonadota</taxon>
        <taxon>Alphaproteobacteria</taxon>
        <taxon>Sphingomonadales</taxon>
        <taxon>Sphingomonadaceae</taxon>
        <taxon>Novosphingobium</taxon>
    </lineage>
</organism>
<dbReference type="AlphaFoldDB" id="A0A3S2VAK7"/>
<comment type="caution">
    <text evidence="3">The sequence shown here is derived from an EMBL/GenBank/DDBJ whole genome shotgun (WGS) entry which is preliminary data.</text>
</comment>
<dbReference type="EMBL" id="SACO01000001">
    <property type="protein sequence ID" value="RVU07856.1"/>
    <property type="molecule type" value="Genomic_DNA"/>
</dbReference>
<protein>
    <submittedName>
        <fullName evidence="3">Endonuclease</fullName>
    </submittedName>
</protein>
<accession>A0A3S2VAK7</accession>
<feature type="chain" id="PRO_5018727899" evidence="2">
    <location>
        <begin position="24"/>
        <end position="170"/>
    </location>
</feature>
<sequence>MMMRLPVTLAAAGLALLAAPAMAATKAPAPKPVIERTASSPTAVIGSTALVPVGSKTLYLSGSTASPIDPAKPEELGDTATQTKSILSKMKAQLEGMGWGMGDIVKMTVFMVGVPEKGGRMDNGAMNEVFKTYFGTAEQPNKPTRSTVQVAALGRPGIYIEIEAIAAKAP</sequence>
<keyword evidence="3" id="KW-0540">Nuclease</keyword>
<dbReference type="PROSITE" id="PS01094">
    <property type="entry name" value="UPF0076"/>
    <property type="match status" value="1"/>
</dbReference>
<dbReference type="OrthoDB" id="9803101at2"/>
<dbReference type="SUPFAM" id="SSF55298">
    <property type="entry name" value="YjgF-like"/>
    <property type="match status" value="1"/>
</dbReference>
<reference evidence="3 4" key="1">
    <citation type="submission" date="2019-01" db="EMBL/GenBank/DDBJ databases">
        <authorList>
            <person name="Chen W.-M."/>
        </authorList>
    </citation>
    <scope>NUCLEOTIDE SEQUENCE [LARGE SCALE GENOMIC DNA]</scope>
    <source>
        <strain evidence="3 4">FSY-9</strain>
    </source>
</reference>
<dbReference type="Pfam" id="PF01042">
    <property type="entry name" value="Ribonuc_L-PSP"/>
    <property type="match status" value="1"/>
</dbReference>
<keyword evidence="2" id="KW-0732">Signal</keyword>
<evidence type="ECO:0000256" key="2">
    <source>
        <dbReference type="SAM" id="SignalP"/>
    </source>
</evidence>
<dbReference type="PANTHER" id="PTHR11803:SF59">
    <property type="entry name" value="ENDORIBONUCLEASE"/>
    <property type="match status" value="1"/>
</dbReference>
<dbReference type="RefSeq" id="WP_127705603.1">
    <property type="nucleotide sequence ID" value="NZ_SACO01000001.1"/>
</dbReference>
<dbReference type="InterPro" id="IPR019897">
    <property type="entry name" value="RidA_CS"/>
</dbReference>
<dbReference type="GO" id="GO:0005829">
    <property type="term" value="C:cytosol"/>
    <property type="evidence" value="ECO:0007669"/>
    <property type="project" value="TreeGrafter"/>
</dbReference>
<feature type="signal peptide" evidence="2">
    <location>
        <begin position="1"/>
        <end position="23"/>
    </location>
</feature>
<comment type="similarity">
    <text evidence="1">Belongs to the RutC family.</text>
</comment>
<proteinExistence type="inferred from homology"/>